<evidence type="ECO:0000313" key="3">
    <source>
        <dbReference type="Proteomes" id="UP000002294"/>
    </source>
</evidence>
<name>C7REX8_ANAPD</name>
<dbReference type="Proteomes" id="UP000002294">
    <property type="component" value="Chromosome"/>
</dbReference>
<proteinExistence type="predicted"/>
<dbReference type="RefSeq" id="WP_015778637.1">
    <property type="nucleotide sequence ID" value="NC_013171.1"/>
</dbReference>
<dbReference type="Pfam" id="PF07556">
    <property type="entry name" value="DUF1538"/>
    <property type="match status" value="1"/>
</dbReference>
<feature type="transmembrane region" description="Helical" evidence="1">
    <location>
        <begin position="216"/>
        <end position="238"/>
    </location>
</feature>
<gene>
    <name evidence="2" type="ordered locus">Apre_1723</name>
</gene>
<evidence type="ECO:0008006" key="4">
    <source>
        <dbReference type="Google" id="ProtNLM"/>
    </source>
</evidence>
<evidence type="ECO:0000256" key="1">
    <source>
        <dbReference type="SAM" id="Phobius"/>
    </source>
</evidence>
<feature type="transmembrane region" description="Helical" evidence="1">
    <location>
        <begin position="24"/>
        <end position="41"/>
    </location>
</feature>
<feature type="transmembrane region" description="Helical" evidence="1">
    <location>
        <begin position="186"/>
        <end position="204"/>
    </location>
</feature>
<feature type="transmembrane region" description="Helical" evidence="1">
    <location>
        <begin position="158"/>
        <end position="180"/>
    </location>
</feature>
<keyword evidence="1" id="KW-0472">Membrane</keyword>
<dbReference type="EMBL" id="CP001708">
    <property type="protein sequence ID" value="ACV29741.1"/>
    <property type="molecule type" value="Genomic_DNA"/>
</dbReference>
<dbReference type="STRING" id="525919.Apre_1723"/>
<dbReference type="InterPro" id="IPR011435">
    <property type="entry name" value="UmpAB"/>
</dbReference>
<feature type="transmembrane region" description="Helical" evidence="1">
    <location>
        <begin position="47"/>
        <end position="66"/>
    </location>
</feature>
<feature type="transmembrane region" description="Helical" evidence="1">
    <location>
        <begin position="250"/>
        <end position="274"/>
    </location>
</feature>
<dbReference type="AlphaFoldDB" id="C7REX8"/>
<feature type="transmembrane region" description="Helical" evidence="1">
    <location>
        <begin position="87"/>
        <end position="107"/>
    </location>
</feature>
<keyword evidence="1" id="KW-1133">Transmembrane helix</keyword>
<keyword evidence="1" id="KW-0812">Transmembrane</keyword>
<sequence>MIASFSINKIEVSNIFFEEIKNNAKAVVPIALLVLILNFFVGVESKLLVNFLLGCVGVILGLAVFLTGVEMSISKIGSMMGEFLARFNSIIAVIIFGVFIGFIISVAEPDLLILANEITSAVGLSPQIIVIIISLGVGIMISIGLYRIFKEIRLSSLMIWIYSLIFVLMIFADNFGHAIAFDASGATTGAMTTPFIISLGLGVASLKGDMSEDDSFGLVGIASAGPIIAGILMSLSIGNTNMEIAEAAHTSALISGITNASFAIIPITLVFYLMRRRLMFYLIKLKIS</sequence>
<feature type="transmembrane region" description="Helical" evidence="1">
    <location>
        <begin position="127"/>
        <end position="146"/>
    </location>
</feature>
<organism evidence="2 3">
    <name type="scientific">Anaerococcus prevotii (strain ATCC 9321 / DSM 20548 / JCM 6508 / NCTC 11806 / PC1)</name>
    <name type="common">Peptostreptococcus prevotii</name>
    <name type="synonym">Peptococcus prevotii</name>
    <dbReference type="NCBI Taxonomy" id="525919"/>
    <lineage>
        <taxon>Bacteria</taxon>
        <taxon>Bacillati</taxon>
        <taxon>Bacillota</taxon>
        <taxon>Tissierellia</taxon>
        <taxon>Tissierellales</taxon>
        <taxon>Peptoniphilaceae</taxon>
        <taxon>Anaerococcus</taxon>
    </lineage>
</organism>
<evidence type="ECO:0000313" key="2">
    <source>
        <dbReference type="EMBL" id="ACV29741.1"/>
    </source>
</evidence>
<dbReference type="eggNOG" id="COG0589">
    <property type="taxonomic scope" value="Bacteria"/>
</dbReference>
<reference evidence="2 3" key="1">
    <citation type="journal article" date="2009" name="Stand. Genomic Sci.">
        <title>Complete genome sequence of Anaerococcus prevotii type strain (PC1).</title>
        <authorList>
            <person name="Labutti K."/>
            <person name="Pukall R."/>
            <person name="Steenblock K."/>
            <person name="Glavina Del Rio T."/>
            <person name="Tice H."/>
            <person name="Copeland A."/>
            <person name="Cheng J.F."/>
            <person name="Lucas S."/>
            <person name="Chen F."/>
            <person name="Nolan M."/>
            <person name="Bruce D."/>
            <person name="Goodwin L."/>
            <person name="Pitluck S."/>
            <person name="Ivanova N."/>
            <person name="Mavromatis K."/>
            <person name="Ovchinnikova G."/>
            <person name="Pati A."/>
            <person name="Chen A."/>
            <person name="Palaniappan K."/>
            <person name="Land M."/>
            <person name="Hauser L."/>
            <person name="Chang Y.J."/>
            <person name="Jeffries C.D."/>
            <person name="Chain P."/>
            <person name="Saunders E."/>
            <person name="Brettin T."/>
            <person name="Detter J.C."/>
            <person name="Han C."/>
            <person name="Goker M."/>
            <person name="Bristow J."/>
            <person name="Eisen J.A."/>
            <person name="Markowitz V."/>
            <person name="Hugenholtz P."/>
            <person name="Kyrpides N.C."/>
            <person name="Klenk H.P."/>
            <person name="Lapidus A."/>
        </authorList>
    </citation>
    <scope>NUCLEOTIDE SEQUENCE [LARGE SCALE GENOMIC DNA]</scope>
    <source>
        <strain evidence="3">ATCC 9321 / DSM 20548 / JCM 6508 / NCTC 11806 / PC1</strain>
    </source>
</reference>
<dbReference type="HOGENOM" id="CLU_026769_0_0_9"/>
<keyword evidence="3" id="KW-1185">Reference proteome</keyword>
<protein>
    <recommendedName>
        <fullName evidence="4">DUF1538 domain-containing protein</fullName>
    </recommendedName>
</protein>
<dbReference type="KEGG" id="apr:Apre_1723"/>
<accession>C7REX8</accession>